<dbReference type="AlphaFoldDB" id="W7IEM0"/>
<keyword evidence="3" id="KW-0378">Hydrolase</keyword>
<feature type="chain" id="PRO_5004893459" evidence="1">
    <location>
        <begin position="27"/>
        <end position="378"/>
    </location>
</feature>
<name>W7IEM0_9PSEU</name>
<dbReference type="InterPro" id="IPR037398">
    <property type="entry name" value="Glyco_hydro_64_fam"/>
</dbReference>
<evidence type="ECO:0000313" key="3">
    <source>
        <dbReference type="EMBL" id="EWC59310.1"/>
    </source>
</evidence>
<dbReference type="PROSITE" id="PS52006">
    <property type="entry name" value="GH64"/>
    <property type="match status" value="1"/>
</dbReference>
<evidence type="ECO:0000313" key="4">
    <source>
        <dbReference type="Proteomes" id="UP000019277"/>
    </source>
</evidence>
<organism evidence="3 4">
    <name type="scientific">Actinokineospora spheciospongiae</name>
    <dbReference type="NCBI Taxonomy" id="909613"/>
    <lineage>
        <taxon>Bacteria</taxon>
        <taxon>Bacillati</taxon>
        <taxon>Actinomycetota</taxon>
        <taxon>Actinomycetes</taxon>
        <taxon>Pseudonocardiales</taxon>
        <taxon>Pseudonocardiaceae</taxon>
        <taxon>Actinokineospora</taxon>
    </lineage>
</organism>
<dbReference type="InterPro" id="IPR037176">
    <property type="entry name" value="Osmotin/thaumatin-like_sf"/>
</dbReference>
<proteinExistence type="predicted"/>
<dbReference type="Proteomes" id="UP000019277">
    <property type="component" value="Unassembled WGS sequence"/>
</dbReference>
<dbReference type="InterPro" id="IPR042517">
    <property type="entry name" value="Glyco_hydro_64_N_2"/>
</dbReference>
<keyword evidence="1" id="KW-0732">Signal</keyword>
<dbReference type="RefSeq" id="WP_035287675.1">
    <property type="nucleotide sequence ID" value="NZ_AYXG01000209.1"/>
</dbReference>
<feature type="signal peptide" evidence="1">
    <location>
        <begin position="1"/>
        <end position="26"/>
    </location>
</feature>
<dbReference type="GO" id="GO:0016787">
    <property type="term" value="F:hydrolase activity"/>
    <property type="evidence" value="ECO:0007669"/>
    <property type="project" value="UniProtKB-KW"/>
</dbReference>
<keyword evidence="4" id="KW-1185">Reference proteome</keyword>
<dbReference type="OrthoDB" id="5513218at2"/>
<evidence type="ECO:0000259" key="2">
    <source>
        <dbReference type="PROSITE" id="PS52006"/>
    </source>
</evidence>
<dbReference type="PANTHER" id="PTHR38165">
    <property type="match status" value="1"/>
</dbReference>
<protein>
    <submittedName>
        <fullName evidence="3">Putative secreted sugar hydrolase</fullName>
    </submittedName>
</protein>
<evidence type="ECO:0000256" key="1">
    <source>
        <dbReference type="SAM" id="SignalP"/>
    </source>
</evidence>
<gene>
    <name evidence="3" type="ORF">UO65_5400</name>
</gene>
<dbReference type="eggNOG" id="COG3250">
    <property type="taxonomic scope" value="Bacteria"/>
</dbReference>
<reference evidence="3 4" key="1">
    <citation type="journal article" date="2014" name="Genome Announc.">
        <title>Draft Genome Sequence of the Antitrypanosomally Active Sponge-Associated Bacterium Actinokineospora sp. Strain EG49.</title>
        <authorList>
            <person name="Harjes J."/>
            <person name="Ryu T."/>
            <person name="Abdelmohsen U.R."/>
            <person name="Moitinho-Silva L."/>
            <person name="Horn H."/>
            <person name="Ravasi T."/>
            <person name="Hentschel U."/>
        </authorList>
    </citation>
    <scope>NUCLEOTIDE SEQUENCE [LARGE SCALE GENOMIC DNA]</scope>
    <source>
        <strain evidence="3 4">EG49</strain>
    </source>
</reference>
<comment type="caution">
    <text evidence="3">The sequence shown here is derived from an EMBL/GenBank/DDBJ whole genome shotgun (WGS) entry which is preliminary data.</text>
</comment>
<dbReference type="PANTHER" id="PTHR38165:SF1">
    <property type="entry name" value="GLUCANASE B"/>
    <property type="match status" value="1"/>
</dbReference>
<dbReference type="EMBL" id="AYXG01000209">
    <property type="protein sequence ID" value="EWC59310.1"/>
    <property type="molecule type" value="Genomic_DNA"/>
</dbReference>
<dbReference type="Gene3D" id="2.60.110.10">
    <property type="entry name" value="Thaumatin"/>
    <property type="match status" value="1"/>
</dbReference>
<feature type="domain" description="GH64" evidence="2">
    <location>
        <begin position="31"/>
        <end position="377"/>
    </location>
</feature>
<dbReference type="STRING" id="909613.UO65_5400"/>
<accession>W7IEM0</accession>
<dbReference type="InterPro" id="IPR032477">
    <property type="entry name" value="Glyco_hydro_64"/>
</dbReference>
<sequence length="378" mass="40011">MITRRTLLGGLAAAAATAPFTGSALASATPRASLALTLVNSTGAHAGKTLWAYVVGTNLATGRQSRVTADGALVPVSTADNGGDGYTDYAIAVNGSRTIPLPQGMSGRIYLSVGDKLKFRANPGDALAYPAGWVSTDPNYRVLHDCVEFTYDGSGMHCNTTMVDMLSVPMSIDLVGNRTQSAGRLVAGGRSRVFQSMRAQSGFSNLVIDDLRVIAPGHGLNAGRFSGGYLAGHIDEVWSRYRGQNMVVNANNTTFTGRVQGDLFVFDRGVRAFAKPSTRDVLFCDGTLAAPNDGVTGPVAAVLGAGLNRGILLNTPQQPVTDAGSYYRIAQCNHYSRIMHENTVDRKAYGFAFDDVCEHAPYIEDGAPRTMTVTATPF</sequence>
<dbReference type="PROSITE" id="PS51318">
    <property type="entry name" value="TAT"/>
    <property type="match status" value="1"/>
</dbReference>
<dbReference type="InterPro" id="IPR006311">
    <property type="entry name" value="TAT_signal"/>
</dbReference>
<dbReference type="PATRIC" id="fig|909613.9.peg.5394"/>
<dbReference type="Gene3D" id="3.30.920.50">
    <property type="entry name" value="Beta-1,3-glucanase, C-terminal domain"/>
    <property type="match status" value="1"/>
</dbReference>
<dbReference type="Pfam" id="PF16483">
    <property type="entry name" value="Glyco_hydro_64"/>
    <property type="match status" value="1"/>
</dbReference>